<dbReference type="AlphaFoldDB" id="A0A2M4C7G6"/>
<feature type="compositionally biased region" description="Polar residues" evidence="1">
    <location>
        <begin position="90"/>
        <end position="108"/>
    </location>
</feature>
<dbReference type="EMBL" id="GGFJ01012122">
    <property type="protein sequence ID" value="MBW61263.1"/>
    <property type="molecule type" value="Transcribed_RNA"/>
</dbReference>
<protein>
    <submittedName>
        <fullName evidence="2">Putative secreted protein</fullName>
    </submittedName>
</protein>
<name>A0A2M4C7G6_9DIPT</name>
<evidence type="ECO:0000313" key="2">
    <source>
        <dbReference type="EMBL" id="MBW61263.1"/>
    </source>
</evidence>
<reference evidence="2" key="1">
    <citation type="submission" date="2018-01" db="EMBL/GenBank/DDBJ databases">
        <title>An insight into the sialome of Amazonian anophelines.</title>
        <authorList>
            <person name="Ribeiro J.M."/>
            <person name="Scarpassa V."/>
            <person name="Calvo E."/>
        </authorList>
    </citation>
    <scope>NUCLEOTIDE SEQUENCE</scope>
    <source>
        <tissue evidence="2">Salivary glands</tissue>
    </source>
</reference>
<sequence length="118" mass="13569">MHSLGLKWGCHEKLAIFITLYTHVTHAFAGCKISHRGSQTPTHTHTERNRRKTNGVVIWKSPLVVARGMKFPGNLEEHARFFFIPRTRNSQECTNRSGPHTSQHPQRTTVERNECLIN</sequence>
<feature type="region of interest" description="Disordered" evidence="1">
    <location>
        <begin position="90"/>
        <end position="118"/>
    </location>
</feature>
<evidence type="ECO:0000256" key="1">
    <source>
        <dbReference type="SAM" id="MobiDB-lite"/>
    </source>
</evidence>
<feature type="compositionally biased region" description="Basic and acidic residues" evidence="1">
    <location>
        <begin position="109"/>
        <end position="118"/>
    </location>
</feature>
<accession>A0A2M4C7G6</accession>
<proteinExistence type="predicted"/>
<dbReference type="PROSITE" id="PS51257">
    <property type="entry name" value="PROKAR_LIPOPROTEIN"/>
    <property type="match status" value="1"/>
</dbReference>
<organism evidence="2">
    <name type="scientific">Anopheles marajoara</name>
    <dbReference type="NCBI Taxonomy" id="58244"/>
    <lineage>
        <taxon>Eukaryota</taxon>
        <taxon>Metazoa</taxon>
        <taxon>Ecdysozoa</taxon>
        <taxon>Arthropoda</taxon>
        <taxon>Hexapoda</taxon>
        <taxon>Insecta</taxon>
        <taxon>Pterygota</taxon>
        <taxon>Neoptera</taxon>
        <taxon>Endopterygota</taxon>
        <taxon>Diptera</taxon>
        <taxon>Nematocera</taxon>
        <taxon>Culicoidea</taxon>
        <taxon>Culicidae</taxon>
        <taxon>Anophelinae</taxon>
        <taxon>Anopheles</taxon>
    </lineage>
</organism>